<sequence length="134" mass="15852">MSFSQIECGKLSQSNQRLETTLTVSNVTIHRPYQLTRTFREIHDIANTRIRTYRPYLYMTLPNIKKINHSSCQNDKVRCPGYMFLLLCTLWSQSTANFIERNSTTREKENTTRSARLSMIIMRNTNLKIIIIMW</sequence>
<comment type="caution">
    <text evidence="1">The sequence shown here is derived from an EMBL/GenBank/DDBJ whole genome shotgun (WGS) entry which is preliminary data.</text>
</comment>
<keyword evidence="2" id="KW-1185">Reference proteome</keyword>
<dbReference type="AlphaFoldDB" id="A0A1V9Y2F6"/>
<organism evidence="1 2">
    <name type="scientific">Tropilaelaps mercedesae</name>
    <dbReference type="NCBI Taxonomy" id="418985"/>
    <lineage>
        <taxon>Eukaryota</taxon>
        <taxon>Metazoa</taxon>
        <taxon>Ecdysozoa</taxon>
        <taxon>Arthropoda</taxon>
        <taxon>Chelicerata</taxon>
        <taxon>Arachnida</taxon>
        <taxon>Acari</taxon>
        <taxon>Parasitiformes</taxon>
        <taxon>Mesostigmata</taxon>
        <taxon>Gamasina</taxon>
        <taxon>Dermanyssoidea</taxon>
        <taxon>Laelapidae</taxon>
        <taxon>Tropilaelaps</taxon>
    </lineage>
</organism>
<accession>A0A1V9Y2F6</accession>
<gene>
    <name evidence="1" type="ORF">BIW11_05418</name>
</gene>
<dbReference type="EMBL" id="MNPL01000575">
    <property type="protein sequence ID" value="OQR79891.1"/>
    <property type="molecule type" value="Genomic_DNA"/>
</dbReference>
<proteinExistence type="predicted"/>
<name>A0A1V9Y2F6_9ACAR</name>
<dbReference type="Proteomes" id="UP000192247">
    <property type="component" value="Unassembled WGS sequence"/>
</dbReference>
<dbReference type="InParanoid" id="A0A1V9Y2F6"/>
<evidence type="ECO:0000313" key="2">
    <source>
        <dbReference type="Proteomes" id="UP000192247"/>
    </source>
</evidence>
<reference evidence="1 2" key="1">
    <citation type="journal article" date="2017" name="Gigascience">
        <title>Draft genome of the honey bee ectoparasitic mite, Tropilaelaps mercedesae, is shaped by the parasitic life history.</title>
        <authorList>
            <person name="Dong X."/>
            <person name="Armstrong S.D."/>
            <person name="Xia D."/>
            <person name="Makepeace B.L."/>
            <person name="Darby A.C."/>
            <person name="Kadowaki T."/>
        </authorList>
    </citation>
    <scope>NUCLEOTIDE SEQUENCE [LARGE SCALE GENOMIC DNA]</scope>
    <source>
        <strain evidence="1">Wuxi-XJTLU</strain>
    </source>
</reference>
<protein>
    <submittedName>
        <fullName evidence="1">Uncharacterized protein</fullName>
    </submittedName>
</protein>
<evidence type="ECO:0000313" key="1">
    <source>
        <dbReference type="EMBL" id="OQR79891.1"/>
    </source>
</evidence>